<dbReference type="InterPro" id="IPR017900">
    <property type="entry name" value="4Fe4S_Fe_S_CS"/>
</dbReference>
<dbReference type="KEGG" id="dhy:DESAM_21417"/>
<feature type="domain" description="Flavodoxin-like" evidence="5">
    <location>
        <begin position="6"/>
        <end position="154"/>
    </location>
</feature>
<dbReference type="Proteomes" id="UP000010808">
    <property type="component" value="Chromosome"/>
</dbReference>
<dbReference type="InterPro" id="IPR008254">
    <property type="entry name" value="Flavodoxin/NO_synth"/>
</dbReference>
<dbReference type="InterPro" id="IPR029039">
    <property type="entry name" value="Flavoprotein-like_sf"/>
</dbReference>
<evidence type="ECO:0000256" key="3">
    <source>
        <dbReference type="ARBA" id="ARBA00023004"/>
    </source>
</evidence>
<proteinExistence type="predicted"/>
<dbReference type="Gene3D" id="3.30.70.20">
    <property type="match status" value="1"/>
</dbReference>
<dbReference type="OrthoDB" id="9798098at2"/>
<feature type="domain" description="4Fe-4S ferredoxin-type" evidence="6">
    <location>
        <begin position="184"/>
        <end position="213"/>
    </location>
</feature>
<accession>L0RAA9</accession>
<evidence type="ECO:0000259" key="5">
    <source>
        <dbReference type="PROSITE" id="PS50902"/>
    </source>
</evidence>
<dbReference type="Gene3D" id="3.40.50.360">
    <property type="match status" value="1"/>
</dbReference>
<gene>
    <name evidence="7" type="ORF">DESAM_21417</name>
</gene>
<dbReference type="Pfam" id="PF00037">
    <property type="entry name" value="Fer4"/>
    <property type="match status" value="1"/>
</dbReference>
<dbReference type="eggNOG" id="COG2221">
    <property type="taxonomic scope" value="Bacteria"/>
</dbReference>
<dbReference type="SUPFAM" id="SSF52218">
    <property type="entry name" value="Flavoproteins"/>
    <property type="match status" value="1"/>
</dbReference>
<keyword evidence="1" id="KW-0004">4Fe-4S</keyword>
<sequence length="264" mass="28499">MSCSKLKLICFSPTRTTRKVLDAIAEGIEADSVEVIDVSRLESIPDTYECADDDLVIIGVPVYYGRVPVPAVKRFATLKGSGGAVVPVVVYGNRDYDDALIELTDMTVRIGFTPIAAAAFIGEHSFSGPDTPIAANRPDEDDLAKARKFGRDLAERLNSIDLENAPSLDIPGNKPYKPLLNRPAAAPISVGECQLCGSCEKVCPADAIQVGTRVETDAMKCILCCACVKICAFNARKMKLERIIQAANTLSIDCAERKEPELFT</sequence>
<evidence type="ECO:0000256" key="2">
    <source>
        <dbReference type="ARBA" id="ARBA00022723"/>
    </source>
</evidence>
<dbReference type="PATRIC" id="fig|1121451.3.peg.1662"/>
<dbReference type="GO" id="GO:0010181">
    <property type="term" value="F:FMN binding"/>
    <property type="evidence" value="ECO:0007669"/>
    <property type="project" value="InterPro"/>
</dbReference>
<keyword evidence="3" id="KW-0408">Iron</keyword>
<feature type="domain" description="4Fe-4S ferredoxin-type" evidence="6">
    <location>
        <begin position="214"/>
        <end position="241"/>
    </location>
</feature>
<dbReference type="PANTHER" id="PTHR43687:SF1">
    <property type="entry name" value="FERREDOXIN III"/>
    <property type="match status" value="1"/>
</dbReference>
<evidence type="ECO:0000259" key="6">
    <source>
        <dbReference type="PROSITE" id="PS51379"/>
    </source>
</evidence>
<evidence type="ECO:0000256" key="1">
    <source>
        <dbReference type="ARBA" id="ARBA00022485"/>
    </source>
</evidence>
<dbReference type="RefSeq" id="WP_015336297.1">
    <property type="nucleotide sequence ID" value="NC_020055.1"/>
</dbReference>
<dbReference type="InterPro" id="IPR017896">
    <property type="entry name" value="4Fe4S_Fe-S-bd"/>
</dbReference>
<dbReference type="PROSITE" id="PS51379">
    <property type="entry name" value="4FE4S_FER_2"/>
    <property type="match status" value="2"/>
</dbReference>
<protein>
    <submittedName>
        <fullName evidence="7">4Fe-4S ferredoxin iron-sulfur binding domain protein</fullName>
    </submittedName>
</protein>
<dbReference type="SUPFAM" id="SSF54862">
    <property type="entry name" value="4Fe-4S ferredoxins"/>
    <property type="match status" value="1"/>
</dbReference>
<dbReference type="GO" id="GO:0046872">
    <property type="term" value="F:metal ion binding"/>
    <property type="evidence" value="ECO:0007669"/>
    <property type="project" value="UniProtKB-KW"/>
</dbReference>
<dbReference type="GO" id="GO:0051539">
    <property type="term" value="F:4 iron, 4 sulfur cluster binding"/>
    <property type="evidence" value="ECO:0007669"/>
    <property type="project" value="UniProtKB-KW"/>
</dbReference>
<keyword evidence="8" id="KW-1185">Reference proteome</keyword>
<keyword evidence="2" id="KW-0479">Metal-binding</keyword>
<dbReference type="PROSITE" id="PS00198">
    <property type="entry name" value="4FE4S_FER_1"/>
    <property type="match status" value="1"/>
</dbReference>
<reference evidence="7 8" key="1">
    <citation type="submission" date="2012-10" db="EMBL/GenBank/DDBJ databases">
        <authorList>
            <person name="Genoscope - CEA"/>
        </authorList>
    </citation>
    <scope>NUCLEOTIDE SEQUENCE [LARGE SCALE GENOMIC DNA]</scope>
    <source>
        <strain evidence="8">AM13 / DSM 14728</strain>
    </source>
</reference>
<name>L0RAA9_9BACT</name>
<dbReference type="HOGENOM" id="CLU_069541_0_0_7"/>
<dbReference type="PANTHER" id="PTHR43687">
    <property type="entry name" value="ADENYLYLSULFATE REDUCTASE, BETA SUBUNIT"/>
    <property type="match status" value="1"/>
</dbReference>
<dbReference type="PROSITE" id="PS50902">
    <property type="entry name" value="FLAVODOXIN_LIKE"/>
    <property type="match status" value="1"/>
</dbReference>
<evidence type="ECO:0000313" key="7">
    <source>
        <dbReference type="EMBL" id="CCO23694.1"/>
    </source>
</evidence>
<evidence type="ECO:0000313" key="8">
    <source>
        <dbReference type="Proteomes" id="UP000010808"/>
    </source>
</evidence>
<evidence type="ECO:0000256" key="4">
    <source>
        <dbReference type="ARBA" id="ARBA00023014"/>
    </source>
</evidence>
<dbReference type="AlphaFoldDB" id="L0RAA9"/>
<dbReference type="STRING" id="1121451.DESAM_21417"/>
<organism evidence="7 8">
    <name type="scientific">Maridesulfovibrio hydrothermalis AM13 = DSM 14728</name>
    <dbReference type="NCBI Taxonomy" id="1121451"/>
    <lineage>
        <taxon>Bacteria</taxon>
        <taxon>Pseudomonadati</taxon>
        <taxon>Thermodesulfobacteriota</taxon>
        <taxon>Desulfovibrionia</taxon>
        <taxon>Desulfovibrionales</taxon>
        <taxon>Desulfovibrionaceae</taxon>
        <taxon>Maridesulfovibrio</taxon>
    </lineage>
</organism>
<dbReference type="InterPro" id="IPR050572">
    <property type="entry name" value="Fe-S_Ferredoxin"/>
</dbReference>
<keyword evidence="4" id="KW-0411">Iron-sulfur</keyword>
<dbReference type="EMBL" id="FO203522">
    <property type="protein sequence ID" value="CCO23694.1"/>
    <property type="molecule type" value="Genomic_DNA"/>
</dbReference>